<evidence type="ECO:0000313" key="4">
    <source>
        <dbReference type="Proteomes" id="UP001227230"/>
    </source>
</evidence>
<dbReference type="Pfam" id="PF13976">
    <property type="entry name" value="gag_pre-integrs"/>
    <property type="match status" value="1"/>
</dbReference>
<keyword evidence="4" id="KW-1185">Reference proteome</keyword>
<accession>A0ABY9DXA7</accession>
<reference evidence="3 4" key="1">
    <citation type="journal article" date="2023" name="Hortic Res">
        <title>The complete reference genome for grapevine (Vitis vinifera L.) genetics and breeding.</title>
        <authorList>
            <person name="Shi X."/>
            <person name="Cao S."/>
            <person name="Wang X."/>
            <person name="Huang S."/>
            <person name="Wang Y."/>
            <person name="Liu Z."/>
            <person name="Liu W."/>
            <person name="Leng X."/>
            <person name="Peng Y."/>
            <person name="Wang N."/>
            <person name="Wang Y."/>
            <person name="Ma Z."/>
            <person name="Xu X."/>
            <person name="Zhang F."/>
            <person name="Xue H."/>
            <person name="Zhong H."/>
            <person name="Wang Y."/>
            <person name="Zhang K."/>
            <person name="Velt A."/>
            <person name="Avia K."/>
            <person name="Holtgrawe D."/>
            <person name="Grimplet J."/>
            <person name="Matus J.T."/>
            <person name="Ware D."/>
            <person name="Wu X."/>
            <person name="Wang H."/>
            <person name="Liu C."/>
            <person name="Fang Y."/>
            <person name="Rustenholz C."/>
            <person name="Cheng Z."/>
            <person name="Xiao H."/>
            <person name="Zhou Y."/>
        </authorList>
    </citation>
    <scope>NUCLEOTIDE SEQUENCE [LARGE SCALE GENOMIC DNA]</scope>
    <source>
        <strain evidence="4">cv. Pinot noir / PN40024</strain>
        <tissue evidence="3">Leaf</tissue>
    </source>
</reference>
<organism evidence="3 4">
    <name type="scientific">Vitis vinifera</name>
    <name type="common">Grape</name>
    <dbReference type="NCBI Taxonomy" id="29760"/>
    <lineage>
        <taxon>Eukaryota</taxon>
        <taxon>Viridiplantae</taxon>
        <taxon>Streptophyta</taxon>
        <taxon>Embryophyta</taxon>
        <taxon>Tracheophyta</taxon>
        <taxon>Spermatophyta</taxon>
        <taxon>Magnoliopsida</taxon>
        <taxon>eudicotyledons</taxon>
        <taxon>Gunneridae</taxon>
        <taxon>Pentapetalae</taxon>
        <taxon>rosids</taxon>
        <taxon>Vitales</taxon>
        <taxon>Vitaceae</taxon>
        <taxon>Viteae</taxon>
        <taxon>Vitis</taxon>
    </lineage>
</organism>
<evidence type="ECO:0000313" key="3">
    <source>
        <dbReference type="EMBL" id="WKA12228.1"/>
    </source>
</evidence>
<proteinExistence type="predicted"/>
<sequence length="228" mass="25926">MKGYKTISSAISVRSLGMFREIATNVGHGLRRKGFLTIQTLNQNESSIVVGNGVKVPVVATGTFRLFLDTDCYLDLFQTFYIPSISRNLVSMSKLDLEGYSFSFHNRRFSLFKNSSFVGSGSLCDGLYKLNLNSCFTESLLTLHHNVGTKRNLINESSSYLWHRRLGHISKERMKRLVKDGILPNLDFTDLDVCVDRDGNGASFFEYLPRLTPNGTGFNFNKWVWEFF</sequence>
<evidence type="ECO:0008006" key="5">
    <source>
        <dbReference type="Google" id="ProtNLM"/>
    </source>
</evidence>
<dbReference type="InterPro" id="IPR054722">
    <property type="entry name" value="PolX-like_BBD"/>
</dbReference>
<evidence type="ECO:0000259" key="1">
    <source>
        <dbReference type="Pfam" id="PF13976"/>
    </source>
</evidence>
<gene>
    <name evidence="3" type="ORF">VitviT2T_029640</name>
</gene>
<dbReference type="EMBL" id="CP126666">
    <property type="protein sequence ID" value="WKA12228.1"/>
    <property type="molecule type" value="Genomic_DNA"/>
</dbReference>
<name>A0ABY9DXA7_VITVI</name>
<feature type="domain" description="Retrovirus-related Pol polyprotein from transposon TNT 1-94-like beta-barrel" evidence="2">
    <location>
        <begin position="32"/>
        <end position="100"/>
    </location>
</feature>
<dbReference type="Pfam" id="PF22936">
    <property type="entry name" value="Pol_BBD"/>
    <property type="match status" value="1"/>
</dbReference>
<protein>
    <recommendedName>
        <fullName evidence="5">GAG-pre-integrase domain-containing protein</fullName>
    </recommendedName>
</protein>
<feature type="domain" description="GAG-pre-integrase" evidence="1">
    <location>
        <begin position="126"/>
        <end position="194"/>
    </location>
</feature>
<dbReference type="InterPro" id="IPR025724">
    <property type="entry name" value="GAG-pre-integrase_dom"/>
</dbReference>
<dbReference type="Proteomes" id="UP001227230">
    <property type="component" value="Chromosome 19"/>
</dbReference>
<evidence type="ECO:0000259" key="2">
    <source>
        <dbReference type="Pfam" id="PF22936"/>
    </source>
</evidence>